<evidence type="ECO:0000313" key="3">
    <source>
        <dbReference type="EMBL" id="MPC39973.1"/>
    </source>
</evidence>
<feature type="compositionally biased region" description="Basic and acidic residues" evidence="1">
    <location>
        <begin position="81"/>
        <end position="93"/>
    </location>
</feature>
<feature type="transmembrane region" description="Helical" evidence="2">
    <location>
        <begin position="6"/>
        <end position="30"/>
    </location>
</feature>
<organism evidence="3 4">
    <name type="scientific">Portunus trituberculatus</name>
    <name type="common">Swimming crab</name>
    <name type="synonym">Neptunus trituberculatus</name>
    <dbReference type="NCBI Taxonomy" id="210409"/>
    <lineage>
        <taxon>Eukaryota</taxon>
        <taxon>Metazoa</taxon>
        <taxon>Ecdysozoa</taxon>
        <taxon>Arthropoda</taxon>
        <taxon>Crustacea</taxon>
        <taxon>Multicrustacea</taxon>
        <taxon>Malacostraca</taxon>
        <taxon>Eumalacostraca</taxon>
        <taxon>Eucarida</taxon>
        <taxon>Decapoda</taxon>
        <taxon>Pleocyemata</taxon>
        <taxon>Brachyura</taxon>
        <taxon>Eubrachyura</taxon>
        <taxon>Portunoidea</taxon>
        <taxon>Portunidae</taxon>
        <taxon>Portuninae</taxon>
        <taxon>Portunus</taxon>
    </lineage>
</organism>
<evidence type="ECO:0000313" key="4">
    <source>
        <dbReference type="Proteomes" id="UP000324222"/>
    </source>
</evidence>
<dbReference type="AlphaFoldDB" id="A0A5B7F4F7"/>
<gene>
    <name evidence="3" type="ORF">E2C01_033526</name>
</gene>
<keyword evidence="2" id="KW-0812">Transmembrane</keyword>
<protein>
    <submittedName>
        <fullName evidence="3">Uncharacterized protein</fullName>
    </submittedName>
</protein>
<evidence type="ECO:0000256" key="1">
    <source>
        <dbReference type="SAM" id="MobiDB-lite"/>
    </source>
</evidence>
<keyword evidence="4" id="KW-1185">Reference proteome</keyword>
<comment type="caution">
    <text evidence="3">The sequence shown here is derived from an EMBL/GenBank/DDBJ whole genome shotgun (WGS) entry which is preliminary data.</text>
</comment>
<proteinExistence type="predicted"/>
<keyword evidence="2" id="KW-0472">Membrane</keyword>
<reference evidence="3 4" key="1">
    <citation type="submission" date="2019-05" db="EMBL/GenBank/DDBJ databases">
        <title>Another draft genome of Portunus trituberculatus and its Hox gene families provides insights of decapod evolution.</title>
        <authorList>
            <person name="Jeong J.-H."/>
            <person name="Song I."/>
            <person name="Kim S."/>
            <person name="Choi T."/>
            <person name="Kim D."/>
            <person name="Ryu S."/>
            <person name="Kim W."/>
        </authorList>
    </citation>
    <scope>NUCLEOTIDE SEQUENCE [LARGE SCALE GENOMIC DNA]</scope>
    <source>
        <tissue evidence="3">Muscle</tissue>
    </source>
</reference>
<keyword evidence="2" id="KW-1133">Transmembrane helix</keyword>
<dbReference type="EMBL" id="VSRR010004534">
    <property type="protein sequence ID" value="MPC39973.1"/>
    <property type="molecule type" value="Genomic_DNA"/>
</dbReference>
<sequence length="93" mass="10323">MYVHTVLFPYITHLLLLPATHPIFGLFPAWRPLRARQPRTQTLIDHHKEISKGEQGAAQASPRPVGAVTLRAAQGGSDQPRAPRRERDGLANV</sequence>
<accession>A0A5B7F4F7</accession>
<name>A0A5B7F4F7_PORTR</name>
<dbReference type="Proteomes" id="UP000324222">
    <property type="component" value="Unassembled WGS sequence"/>
</dbReference>
<evidence type="ECO:0000256" key="2">
    <source>
        <dbReference type="SAM" id="Phobius"/>
    </source>
</evidence>
<feature type="region of interest" description="Disordered" evidence="1">
    <location>
        <begin position="47"/>
        <end position="93"/>
    </location>
</feature>